<feature type="compositionally biased region" description="Polar residues" evidence="1">
    <location>
        <begin position="628"/>
        <end position="640"/>
    </location>
</feature>
<evidence type="ECO:0000313" key="4">
    <source>
        <dbReference type="EMBL" id="MBC5668697.1"/>
    </source>
</evidence>
<dbReference type="InterPro" id="IPR012334">
    <property type="entry name" value="Pectin_lyas_fold"/>
</dbReference>
<dbReference type="InterPro" id="IPR033801">
    <property type="entry name" value="CBM6-CBM35-CBM36-like_1"/>
</dbReference>
<dbReference type="RefSeq" id="WP_186840626.1">
    <property type="nucleotide sequence ID" value="NZ_JACOOZ010000009.1"/>
</dbReference>
<evidence type="ECO:0000259" key="3">
    <source>
        <dbReference type="Pfam" id="PF22816"/>
    </source>
</evidence>
<organism evidence="4 5">
    <name type="scientific">Eubacterium segne</name>
    <dbReference type="NCBI Taxonomy" id="2763045"/>
    <lineage>
        <taxon>Bacteria</taxon>
        <taxon>Bacillati</taxon>
        <taxon>Bacillota</taxon>
        <taxon>Clostridia</taxon>
        <taxon>Eubacteriales</taxon>
        <taxon>Eubacteriaceae</taxon>
        <taxon>Eubacterium</taxon>
    </lineage>
</organism>
<dbReference type="Pfam" id="PF22816">
    <property type="entry name" value="CatAgl_D2"/>
    <property type="match status" value="1"/>
</dbReference>
<feature type="region of interest" description="Disordered" evidence="1">
    <location>
        <begin position="628"/>
        <end position="648"/>
    </location>
</feature>
<dbReference type="SUPFAM" id="SSF51126">
    <property type="entry name" value="Pectin lyase-like"/>
    <property type="match status" value="2"/>
</dbReference>
<dbReference type="InterPro" id="IPR006626">
    <property type="entry name" value="PbH1"/>
</dbReference>
<dbReference type="InterPro" id="IPR055149">
    <property type="entry name" value="Agl_cat_D2"/>
</dbReference>
<dbReference type="Gene3D" id="2.160.20.10">
    <property type="entry name" value="Single-stranded right-handed beta-helix, Pectin lyase-like"/>
    <property type="match status" value="1"/>
</dbReference>
<accession>A0ABR7F671</accession>
<feature type="domain" description="CBM6/CBM35/CBM36-like 1" evidence="2">
    <location>
        <begin position="57"/>
        <end position="217"/>
    </location>
</feature>
<dbReference type="EMBL" id="JACOOZ010000009">
    <property type="protein sequence ID" value="MBC5668697.1"/>
    <property type="molecule type" value="Genomic_DNA"/>
</dbReference>
<name>A0ABR7F671_9FIRM</name>
<proteinExistence type="predicted"/>
<reference evidence="4 5" key="1">
    <citation type="submission" date="2020-08" db="EMBL/GenBank/DDBJ databases">
        <title>Genome public.</title>
        <authorList>
            <person name="Liu C."/>
            <person name="Sun Q."/>
        </authorList>
    </citation>
    <scope>NUCLEOTIDE SEQUENCE [LARGE SCALE GENOMIC DNA]</scope>
    <source>
        <strain evidence="4 5">BX4</strain>
    </source>
</reference>
<keyword evidence="5" id="KW-1185">Reference proteome</keyword>
<dbReference type="Proteomes" id="UP000597877">
    <property type="component" value="Unassembled WGS sequence"/>
</dbReference>
<dbReference type="Pfam" id="PF22815">
    <property type="entry name" value="CatAgl_D1"/>
    <property type="match status" value="1"/>
</dbReference>
<sequence>MRKIVKQIIVMGMAVMLTIQPGYMGNDNKKVYGAESTKADSFYLPSANANGVIGATMPYTRYDTEKASLAGGAVIAKSDSYFNSSIATQASNQSYARLPKSGSSVEWTMETSGDGVTMRFTMPDSSDGKGKTGSLDVYVNGKLAEKVNLTSYYMWQYFAAGKGHPSDTNNGGYPLFAFDEVHFKLNKSLKKGDKIKIQNSGAGNMEYGVDFIEVEQVQGEIKQPANSLSVVDYGAKPNDDTDDATAINNCLYAAKNMKKDVYFPAGTYKMSKKMKILGENIKVTGAGMWYTNIQFTSDQQGGGGVTGKCKNVEISNMYLNSNLRSRYSESANYKCFADVFEGGSVIHDIWEEHFECGFWLGDYDRDTNYSDGLKIVNSRIRNNLADGVNFCQGTSNAAVYNCSVRNNGDDGLAMWNNDYCSKDEEKNVFAYNTVEFNWRAGGIAVYGGNGHKIYNNYICDTTMSCGIHLNTVFPGHKFNNNKDGIKFDNNIIIKSGCSKDSWNGTMAAIDITGGVKNVTFSNTKIYEAQHDGIRVGQDCSNIIFNNTKIYKSGADGNTSRKGAALYLDTAQNVIFNNIEIAKSAYSNAAGWPIYSHIYGTVNTNNIKNYVNVSSKEYTIPSYPKAGTFSTGKPSNGGSENPTTKPTVKPTVKPIVKVNVTKVKSASKKRASYKIKISLKKAKSVTGYQIQIATNKKFKKVLVSKKVKKYKFVLKSSKIKNKKTLYLRARAYKVVSKKTYVSNWTKAKKVKVTK</sequence>
<evidence type="ECO:0000256" key="1">
    <source>
        <dbReference type="SAM" id="MobiDB-lite"/>
    </source>
</evidence>
<evidence type="ECO:0000259" key="2">
    <source>
        <dbReference type="Pfam" id="PF22815"/>
    </source>
</evidence>
<comment type="caution">
    <text evidence="4">The sequence shown here is derived from an EMBL/GenBank/DDBJ whole genome shotgun (WGS) entry which is preliminary data.</text>
</comment>
<dbReference type="Gene3D" id="2.60.120.260">
    <property type="entry name" value="Galactose-binding domain-like"/>
    <property type="match status" value="1"/>
</dbReference>
<dbReference type="SMART" id="SM00710">
    <property type="entry name" value="PbH1"/>
    <property type="match status" value="7"/>
</dbReference>
<gene>
    <name evidence="4" type="ORF">H8S00_12020</name>
</gene>
<evidence type="ECO:0000313" key="5">
    <source>
        <dbReference type="Proteomes" id="UP000597877"/>
    </source>
</evidence>
<evidence type="ECO:0008006" key="6">
    <source>
        <dbReference type="Google" id="ProtNLM"/>
    </source>
</evidence>
<feature type="domain" description="Alpha-1,3-glucanase catalytic" evidence="3">
    <location>
        <begin position="254"/>
        <end position="476"/>
    </location>
</feature>
<dbReference type="InterPro" id="IPR011050">
    <property type="entry name" value="Pectin_lyase_fold/virulence"/>
</dbReference>
<protein>
    <recommendedName>
        <fullName evidence="6">Pectate lyase superfamily protein domain-containing protein</fullName>
    </recommendedName>
</protein>